<dbReference type="GO" id="GO:0071949">
    <property type="term" value="F:FAD binding"/>
    <property type="evidence" value="ECO:0007669"/>
    <property type="project" value="InterPro"/>
</dbReference>
<dbReference type="STRING" id="3076.A0A2P6TUQ1"/>
<evidence type="ECO:0000313" key="5">
    <source>
        <dbReference type="Proteomes" id="UP000239899"/>
    </source>
</evidence>
<dbReference type="Gene3D" id="3.50.50.60">
    <property type="entry name" value="FAD/NAD(P)-binding domain"/>
    <property type="match status" value="1"/>
</dbReference>
<dbReference type="Pfam" id="PF01494">
    <property type="entry name" value="FAD_binding_3"/>
    <property type="match status" value="1"/>
</dbReference>
<dbReference type="OrthoDB" id="531840at2759"/>
<keyword evidence="1" id="KW-0560">Oxidoreductase</keyword>
<evidence type="ECO:0000256" key="1">
    <source>
        <dbReference type="ARBA" id="ARBA00023002"/>
    </source>
</evidence>
<accession>A0A2P6TUQ1</accession>
<feature type="domain" description="FAD-binding" evidence="3">
    <location>
        <begin position="9"/>
        <end position="375"/>
    </location>
</feature>
<dbReference type="InterPro" id="IPR002938">
    <property type="entry name" value="FAD-bd"/>
</dbReference>
<evidence type="ECO:0000259" key="3">
    <source>
        <dbReference type="Pfam" id="PF01494"/>
    </source>
</evidence>
<dbReference type="InterPro" id="IPR036188">
    <property type="entry name" value="FAD/NAD-bd_sf"/>
</dbReference>
<keyword evidence="5" id="KW-1185">Reference proteome</keyword>
<dbReference type="EMBL" id="LHPG02000006">
    <property type="protein sequence ID" value="PRW57793.1"/>
    <property type="molecule type" value="Genomic_DNA"/>
</dbReference>
<dbReference type="PRINTS" id="PR00420">
    <property type="entry name" value="RNGMNOXGNASE"/>
</dbReference>
<dbReference type="PANTHER" id="PTHR13789:SF309">
    <property type="entry name" value="PUTATIVE (AFU_ORTHOLOGUE AFUA_6G14510)-RELATED"/>
    <property type="match status" value="1"/>
</dbReference>
<keyword evidence="2 4" id="KW-0503">Monooxygenase</keyword>
<dbReference type="InterPro" id="IPR050493">
    <property type="entry name" value="FAD-dep_Monooxygenase_BioMet"/>
</dbReference>
<proteinExistence type="predicted"/>
<organism evidence="4 5">
    <name type="scientific">Chlorella sorokiniana</name>
    <name type="common">Freshwater green alga</name>
    <dbReference type="NCBI Taxonomy" id="3076"/>
    <lineage>
        <taxon>Eukaryota</taxon>
        <taxon>Viridiplantae</taxon>
        <taxon>Chlorophyta</taxon>
        <taxon>core chlorophytes</taxon>
        <taxon>Trebouxiophyceae</taxon>
        <taxon>Chlorellales</taxon>
        <taxon>Chlorellaceae</taxon>
        <taxon>Chlorella clade</taxon>
        <taxon>Chlorella</taxon>
    </lineage>
</organism>
<dbReference type="GO" id="GO:0004497">
    <property type="term" value="F:monooxygenase activity"/>
    <property type="evidence" value="ECO:0007669"/>
    <property type="project" value="UniProtKB-KW"/>
</dbReference>
<reference evidence="4 5" key="1">
    <citation type="journal article" date="2018" name="Plant J.">
        <title>Genome sequences of Chlorella sorokiniana UTEX 1602 and Micractinium conductrix SAG 241.80: implications to maltose excretion by a green alga.</title>
        <authorList>
            <person name="Arriola M.B."/>
            <person name="Velmurugan N."/>
            <person name="Zhang Y."/>
            <person name="Plunkett M.H."/>
            <person name="Hondzo H."/>
            <person name="Barney B.M."/>
        </authorList>
    </citation>
    <scope>NUCLEOTIDE SEQUENCE [LARGE SCALE GENOMIC DNA]</scope>
    <source>
        <strain evidence="5">UTEX 1602</strain>
    </source>
</reference>
<dbReference type="SUPFAM" id="SSF51905">
    <property type="entry name" value="FAD/NAD(P)-binding domain"/>
    <property type="match status" value="1"/>
</dbReference>
<evidence type="ECO:0000313" key="4">
    <source>
        <dbReference type="EMBL" id="PRW57793.1"/>
    </source>
</evidence>
<protein>
    <submittedName>
        <fullName evidence="4">FAD-binding monooxygenase</fullName>
    </submittedName>
</protein>
<name>A0A2P6TUQ1_CHLSO</name>
<comment type="caution">
    <text evidence="4">The sequence shown here is derived from an EMBL/GenBank/DDBJ whole genome shotgun (WGS) entry which is preliminary data.</text>
</comment>
<sequence length="421" mass="45701">MAPPQPLDLDVAVVGGGPGGLAAAKAILTARPDLRVAVFERATLRPRGAALLMQPNGISALEAMDPSLVDGLMAMDPHMGPYWLYRPDGSVVSLMEGKESPQEYIRQRGGRQCMVSWHELQSLLARSLPPGVLHQEVQFDRFQEAADGSSITMHFKGGRPPMTTRLLIGADGSQSGVRQQLFGDGPPIYAGAVSWRAVMPRPDWWPKEPGSYCIFGSPPTMLGTNPLHDGSIAWQAFAAWPEARIDEVGGRSVTYVQDPLAKKEQGEARRKRALEVFGDWCPQVRSLIEGVDPLALTEHAQLHRLPEDCKVWGRGPVTLLGDSAHLATPMLAQGTNQAMEDAVELGRAIAEHGATPEALRAYEAVRQPQAEVVQRKSVELFLAFKSAKPGTPVPQQHVELENLGVWKRVFAPLPRPGSTAA</sequence>
<dbReference type="Proteomes" id="UP000239899">
    <property type="component" value="Unassembled WGS sequence"/>
</dbReference>
<dbReference type="PANTHER" id="PTHR13789">
    <property type="entry name" value="MONOOXYGENASE"/>
    <property type="match status" value="1"/>
</dbReference>
<evidence type="ECO:0000256" key="2">
    <source>
        <dbReference type="ARBA" id="ARBA00023033"/>
    </source>
</evidence>
<dbReference type="AlphaFoldDB" id="A0A2P6TUQ1"/>
<gene>
    <name evidence="4" type="ORF">C2E21_3587</name>
</gene>